<dbReference type="PANTHER" id="PTHR37294:SF1">
    <property type="entry name" value="3'-5' EXORIBONUCLEASE YHAM"/>
    <property type="match status" value="1"/>
</dbReference>
<name>A0A517TDJ2_9PLAN</name>
<dbReference type="AlphaFoldDB" id="A0A517TDJ2"/>
<reference evidence="3 4" key="1">
    <citation type="submission" date="2019-02" db="EMBL/GenBank/DDBJ databases">
        <title>Deep-cultivation of Planctomycetes and their phenomic and genomic characterization uncovers novel biology.</title>
        <authorList>
            <person name="Wiegand S."/>
            <person name="Jogler M."/>
            <person name="Boedeker C."/>
            <person name="Pinto D."/>
            <person name="Vollmers J."/>
            <person name="Rivas-Marin E."/>
            <person name="Kohn T."/>
            <person name="Peeters S.H."/>
            <person name="Heuer A."/>
            <person name="Rast P."/>
            <person name="Oberbeckmann S."/>
            <person name="Bunk B."/>
            <person name="Jeske O."/>
            <person name="Meyerdierks A."/>
            <person name="Storesund J.E."/>
            <person name="Kallscheuer N."/>
            <person name="Luecker S."/>
            <person name="Lage O.M."/>
            <person name="Pohl T."/>
            <person name="Merkel B.J."/>
            <person name="Hornburger P."/>
            <person name="Mueller R.-W."/>
            <person name="Bruemmer F."/>
            <person name="Labrenz M."/>
            <person name="Spormann A.M."/>
            <person name="Op den Camp H."/>
            <person name="Overmann J."/>
            <person name="Amann R."/>
            <person name="Jetten M.S.M."/>
            <person name="Mascher T."/>
            <person name="Medema M.H."/>
            <person name="Devos D.P."/>
            <person name="Kaster A.-K."/>
            <person name="Ovreas L."/>
            <person name="Rohde M."/>
            <person name="Galperin M.Y."/>
            <person name="Jogler C."/>
        </authorList>
    </citation>
    <scope>NUCLEOTIDE SEQUENCE [LARGE SCALE GENOMIC DNA]</scope>
    <source>
        <strain evidence="3 4">V22</strain>
    </source>
</reference>
<dbReference type="EMBL" id="CP036316">
    <property type="protein sequence ID" value="QDT66446.1"/>
    <property type="molecule type" value="Genomic_DNA"/>
</dbReference>
<accession>A0A517TDJ2</accession>
<proteinExistence type="predicted"/>
<gene>
    <name evidence="3" type="primary">yhaM_1</name>
    <name evidence="3" type="ORF">V22_37130</name>
</gene>
<protein>
    <submittedName>
        <fullName evidence="3">3'-5' exoribonuclease YhaM</fullName>
        <ecNumber evidence="3">3.1.-.-</ecNumber>
    </submittedName>
</protein>
<dbReference type="SMART" id="SM00471">
    <property type="entry name" value="HDc"/>
    <property type="match status" value="1"/>
</dbReference>
<dbReference type="RefSeq" id="WP_145265536.1">
    <property type="nucleotide sequence ID" value="NZ_CP036316.1"/>
</dbReference>
<keyword evidence="1 3" id="KW-0378">Hydrolase</keyword>
<dbReference type="SUPFAM" id="SSF109604">
    <property type="entry name" value="HD-domain/PDEase-like"/>
    <property type="match status" value="1"/>
</dbReference>
<dbReference type="CDD" id="cd00077">
    <property type="entry name" value="HDc"/>
    <property type="match status" value="1"/>
</dbReference>
<dbReference type="PANTHER" id="PTHR37294">
    <property type="entry name" value="3'-5' EXORIBONUCLEASE YHAM"/>
    <property type="match status" value="1"/>
</dbReference>
<dbReference type="PROSITE" id="PS51831">
    <property type="entry name" value="HD"/>
    <property type="match status" value="1"/>
</dbReference>
<dbReference type="InterPro" id="IPR003607">
    <property type="entry name" value="HD/PDEase_dom"/>
</dbReference>
<dbReference type="Pfam" id="PF01966">
    <property type="entry name" value="HD"/>
    <property type="match status" value="1"/>
</dbReference>
<evidence type="ECO:0000313" key="3">
    <source>
        <dbReference type="EMBL" id="QDT66446.1"/>
    </source>
</evidence>
<evidence type="ECO:0000259" key="2">
    <source>
        <dbReference type="PROSITE" id="PS51831"/>
    </source>
</evidence>
<dbReference type="InterPro" id="IPR006674">
    <property type="entry name" value="HD_domain"/>
</dbReference>
<dbReference type="OrthoDB" id="9778453at2"/>
<dbReference type="InterPro" id="IPR050798">
    <property type="entry name" value="YhaM_exoribonuc/phosphodiest"/>
</dbReference>
<evidence type="ECO:0000256" key="1">
    <source>
        <dbReference type="ARBA" id="ARBA00022801"/>
    </source>
</evidence>
<dbReference type="EC" id="3.1.-.-" evidence="3"/>
<dbReference type="Gene3D" id="1.10.3210.10">
    <property type="entry name" value="Hypothetical protein af1432"/>
    <property type="match status" value="1"/>
</dbReference>
<dbReference type="GO" id="GO:0031125">
    <property type="term" value="P:rRNA 3'-end processing"/>
    <property type="evidence" value="ECO:0007669"/>
    <property type="project" value="TreeGrafter"/>
</dbReference>
<organism evidence="3 4">
    <name type="scientific">Calycomorphotria hydatis</name>
    <dbReference type="NCBI Taxonomy" id="2528027"/>
    <lineage>
        <taxon>Bacteria</taxon>
        <taxon>Pseudomonadati</taxon>
        <taxon>Planctomycetota</taxon>
        <taxon>Planctomycetia</taxon>
        <taxon>Planctomycetales</taxon>
        <taxon>Planctomycetaceae</taxon>
        <taxon>Calycomorphotria</taxon>
    </lineage>
</organism>
<feature type="domain" description="HD" evidence="2">
    <location>
        <begin position="174"/>
        <end position="303"/>
    </location>
</feature>
<keyword evidence="4" id="KW-1185">Reference proteome</keyword>
<evidence type="ECO:0000313" key="4">
    <source>
        <dbReference type="Proteomes" id="UP000319976"/>
    </source>
</evidence>
<dbReference type="KEGG" id="chya:V22_37130"/>
<sequence>MSLFPDAGITPLNELTPGEEGEFFVLLVSKDRGTTRDGKPYYRLSWRDSERTVAAMVWQDSPTFAACDQEWQPGQFFRVIARYEETKYGPQIDLKQVRLATDEDRDQGFDPTAFLAATRFDTTQLFGTLIELAETHIDDAPLQKLVVGMLTDHREELLKHPAAARNHHAFVGGFLEHVVSVTRTALYLAEKYSDHYPDMKPTLSKGLIIAGAILHDIGKLQELRTTAAGAEYTPAGKLIGHILLGRDMVRDYAANVKDFDEETLLRLEHIIISHQNLPEWGSPIAPHTPEALLVHYADEIDAKFQMVATALEAEPAAGGEEFTPRDNALRRGIFRGLLKE</sequence>
<dbReference type="GO" id="GO:0016787">
    <property type="term" value="F:hydrolase activity"/>
    <property type="evidence" value="ECO:0007669"/>
    <property type="project" value="UniProtKB-KW"/>
</dbReference>
<dbReference type="Proteomes" id="UP000319976">
    <property type="component" value="Chromosome"/>
</dbReference>